<evidence type="ECO:0000313" key="2">
    <source>
        <dbReference type="WBParaSite" id="nRc.2.0.1.t19531-RA"/>
    </source>
</evidence>
<proteinExistence type="predicted"/>
<evidence type="ECO:0000313" key="1">
    <source>
        <dbReference type="Proteomes" id="UP000887565"/>
    </source>
</evidence>
<keyword evidence="1" id="KW-1185">Reference proteome</keyword>
<reference evidence="2" key="1">
    <citation type="submission" date="2022-11" db="UniProtKB">
        <authorList>
            <consortium name="WormBaseParasite"/>
        </authorList>
    </citation>
    <scope>IDENTIFICATION</scope>
</reference>
<organism evidence="1 2">
    <name type="scientific">Romanomermis culicivorax</name>
    <name type="common">Nematode worm</name>
    <dbReference type="NCBI Taxonomy" id="13658"/>
    <lineage>
        <taxon>Eukaryota</taxon>
        <taxon>Metazoa</taxon>
        <taxon>Ecdysozoa</taxon>
        <taxon>Nematoda</taxon>
        <taxon>Enoplea</taxon>
        <taxon>Dorylaimia</taxon>
        <taxon>Mermithida</taxon>
        <taxon>Mermithoidea</taxon>
        <taxon>Mermithidae</taxon>
        <taxon>Romanomermis</taxon>
    </lineage>
</organism>
<sequence>MDLFLNVLGQETKKTFQERENDLIPHNLRDGVVQIGESRPFPFGSGDLIRQQLMPPQDCTWLFRAPSGRKLTFLLIRESFGYNCSINCICRDFLDVNTGYDLSVNTYR</sequence>
<dbReference type="Proteomes" id="UP000887565">
    <property type="component" value="Unplaced"/>
</dbReference>
<dbReference type="AlphaFoldDB" id="A0A915IZ96"/>
<accession>A0A915IZ96</accession>
<protein>
    <submittedName>
        <fullName evidence="2">Uncharacterized protein</fullName>
    </submittedName>
</protein>
<name>A0A915IZ96_ROMCU</name>
<dbReference type="WBParaSite" id="nRc.2.0.1.t19531-RA">
    <property type="protein sequence ID" value="nRc.2.0.1.t19531-RA"/>
    <property type="gene ID" value="nRc.2.0.1.g19531"/>
</dbReference>